<dbReference type="AlphaFoldDB" id="A0A4S4N966"/>
<dbReference type="RefSeq" id="WP_136464203.1">
    <property type="nucleotide sequence ID" value="NZ_SRKY01000005.1"/>
</dbReference>
<sequence>MGFLSVIIAAAAGWGFGAIWYMTLAEPWMNAAGIERDENGKPKGESALPYILSAIAMVLVAGMMRHIFALSEIDGFGMGLVAGLGIGLFFIAPWIMINNAYAGRPFKLTLIDGGYATFGCAVIGAVLALF</sequence>
<dbReference type="OrthoDB" id="344736at2"/>
<evidence type="ECO:0000256" key="1">
    <source>
        <dbReference type="SAM" id="Phobius"/>
    </source>
</evidence>
<keyword evidence="1" id="KW-0812">Transmembrane</keyword>
<name>A0A4S4N966_9RHOB</name>
<feature type="transmembrane region" description="Helical" evidence="1">
    <location>
        <begin position="108"/>
        <end position="129"/>
    </location>
</feature>
<feature type="transmembrane region" description="Helical" evidence="1">
    <location>
        <begin position="47"/>
        <end position="64"/>
    </location>
</feature>
<gene>
    <name evidence="2" type="ORF">E4Z66_16700</name>
</gene>
<protein>
    <submittedName>
        <fullName evidence="2">DUF1761 domain-containing protein</fullName>
    </submittedName>
</protein>
<dbReference type="Proteomes" id="UP000306602">
    <property type="component" value="Unassembled WGS sequence"/>
</dbReference>
<comment type="caution">
    <text evidence="2">The sequence shown here is derived from an EMBL/GenBank/DDBJ whole genome shotgun (WGS) entry which is preliminary data.</text>
</comment>
<accession>A0A4S4N966</accession>
<keyword evidence="1" id="KW-0472">Membrane</keyword>
<keyword evidence="1" id="KW-1133">Transmembrane helix</keyword>
<proteinExistence type="predicted"/>
<dbReference type="EMBL" id="SRKY01000005">
    <property type="protein sequence ID" value="THH34618.1"/>
    <property type="molecule type" value="Genomic_DNA"/>
</dbReference>
<reference evidence="2 3" key="1">
    <citation type="submission" date="2019-04" db="EMBL/GenBank/DDBJ databases">
        <title>Shimia ponticola sp. nov., isolated from seawater.</title>
        <authorList>
            <person name="Kim Y.-O."/>
            <person name="Yoon J.-H."/>
        </authorList>
    </citation>
    <scope>NUCLEOTIDE SEQUENCE [LARGE SCALE GENOMIC DNA]</scope>
    <source>
        <strain evidence="2 3">MYP11</strain>
    </source>
</reference>
<evidence type="ECO:0000313" key="3">
    <source>
        <dbReference type="Proteomes" id="UP000306602"/>
    </source>
</evidence>
<dbReference type="InterPro" id="IPR013879">
    <property type="entry name" value="DUF1761"/>
</dbReference>
<organism evidence="2 3">
    <name type="scientific">Aliishimia ponticola</name>
    <dbReference type="NCBI Taxonomy" id="2499833"/>
    <lineage>
        <taxon>Bacteria</taxon>
        <taxon>Pseudomonadati</taxon>
        <taxon>Pseudomonadota</taxon>
        <taxon>Alphaproteobacteria</taxon>
        <taxon>Rhodobacterales</taxon>
        <taxon>Paracoccaceae</taxon>
        <taxon>Aliishimia</taxon>
    </lineage>
</organism>
<feature type="transmembrane region" description="Helical" evidence="1">
    <location>
        <begin position="76"/>
        <end position="96"/>
    </location>
</feature>
<dbReference type="Pfam" id="PF08570">
    <property type="entry name" value="DUF1761"/>
    <property type="match status" value="1"/>
</dbReference>
<evidence type="ECO:0000313" key="2">
    <source>
        <dbReference type="EMBL" id="THH34618.1"/>
    </source>
</evidence>
<keyword evidence="3" id="KW-1185">Reference proteome</keyword>